<feature type="transmembrane region" description="Helical" evidence="7">
    <location>
        <begin position="174"/>
        <end position="197"/>
    </location>
</feature>
<comment type="subcellular location">
    <subcellularLocation>
        <location evidence="1">Cell membrane</location>
        <topology evidence="1">Multi-pass membrane protein</topology>
    </subcellularLocation>
</comment>
<sequence length="549" mass="60342">MKEVLMLAGGLGFFLYGMKMMSEGLEKAAGSKLRKILEVFTKNRFIGVIVGIIFTAIIQSSNATTVMVVSFVNSGLMNLAQASGVIMGASIGTTMTGQLIAFNLSDIAPLFVIMGVVMLMFIKKPIVNKFGEVFLGFGMLFMGLSTMSAALSIIKDAPVIVNTLGSLANPYLAILVGYLVTAVLQSNSATVGILMLLAQGGLLELPICLYLMMGSNIGCTTSALLASLGGRKDARRTALIHLFYNLTGMLIFCVVFLFALNPVVDWVLHISGGNISRAIANANTIMKIAWVVMIFPIMPWIIKLTQVVVRGKDEEGEDFELLYIGDKSMFSPTTAVLEATRELEHMGNMAMTNLVRSMNALITLDEKEIQTVYRAEKNIDYLNNAITNYLVNINQMTLPIDDARSIGGLFHVANDIERIGDHAENIAEAALMVRDDQVKFSSESKRELSEMLDMVMQIMTYALDMFSNNSKEHLQEILDLENRIDVKERDLQQSHVERLTRNACTPEAGMIFSDVVSGLERVADHATNIAFSILDEEPEEDKRVEQVPV</sequence>
<evidence type="ECO:0000313" key="9">
    <source>
        <dbReference type="EMBL" id="UWP59946.1"/>
    </source>
</evidence>
<name>A0ABY5VIY7_9FIRM</name>
<feature type="transmembrane region" description="Helical" evidence="7">
    <location>
        <begin position="79"/>
        <end position="101"/>
    </location>
</feature>
<dbReference type="InterPro" id="IPR038078">
    <property type="entry name" value="PhoU-like_sf"/>
</dbReference>
<dbReference type="PANTHER" id="PTHR10010">
    <property type="entry name" value="SOLUTE CARRIER FAMILY 34 SODIUM PHOSPHATE , MEMBER 2-RELATED"/>
    <property type="match status" value="1"/>
</dbReference>
<dbReference type="EMBL" id="CP102290">
    <property type="protein sequence ID" value="UWP59946.1"/>
    <property type="molecule type" value="Genomic_DNA"/>
</dbReference>
<evidence type="ECO:0000259" key="8">
    <source>
        <dbReference type="Pfam" id="PF01895"/>
    </source>
</evidence>
<feature type="coiled-coil region" evidence="6">
    <location>
        <begin position="463"/>
        <end position="497"/>
    </location>
</feature>
<feature type="domain" description="PhoU" evidence="8">
    <location>
        <begin position="448"/>
        <end position="530"/>
    </location>
</feature>
<dbReference type="PANTHER" id="PTHR10010:SF46">
    <property type="entry name" value="SODIUM-DEPENDENT PHOSPHATE TRANSPORT PROTEIN 2B"/>
    <property type="match status" value="1"/>
</dbReference>
<accession>A0ABY5VIY7</accession>
<reference evidence="9" key="1">
    <citation type="journal article" date="2022" name="Cell">
        <title>Design, construction, and in vivo augmentation of a complex gut microbiome.</title>
        <authorList>
            <person name="Cheng A.G."/>
            <person name="Ho P.Y."/>
            <person name="Aranda-Diaz A."/>
            <person name="Jain S."/>
            <person name="Yu F.B."/>
            <person name="Meng X."/>
            <person name="Wang M."/>
            <person name="Iakiviak M."/>
            <person name="Nagashima K."/>
            <person name="Zhao A."/>
            <person name="Murugkar P."/>
            <person name="Patil A."/>
            <person name="Atabakhsh K."/>
            <person name="Weakley A."/>
            <person name="Yan J."/>
            <person name="Brumbaugh A.R."/>
            <person name="Higginbottom S."/>
            <person name="Dimas A."/>
            <person name="Shiver A.L."/>
            <person name="Deutschbauer A."/>
            <person name="Neff N."/>
            <person name="Sonnenburg J.L."/>
            <person name="Huang K.C."/>
            <person name="Fischbach M.A."/>
        </authorList>
    </citation>
    <scope>NUCLEOTIDE SEQUENCE</scope>
    <source>
        <strain evidence="9">DSM 19829</strain>
    </source>
</reference>
<dbReference type="InterPro" id="IPR004633">
    <property type="entry name" value="NaPi_cotrn-rel/YqeW-like"/>
</dbReference>
<dbReference type="Pfam" id="PF02690">
    <property type="entry name" value="Na_Pi_cotrans"/>
    <property type="match status" value="2"/>
</dbReference>
<keyword evidence="4 7" id="KW-1133">Transmembrane helix</keyword>
<feature type="transmembrane region" description="Helical" evidence="7">
    <location>
        <begin position="48"/>
        <end position="72"/>
    </location>
</feature>
<dbReference type="InterPro" id="IPR003841">
    <property type="entry name" value="Na/Pi_transpt"/>
</dbReference>
<dbReference type="NCBIfam" id="TIGR00704">
    <property type="entry name" value="NaPi_cotrn_rel"/>
    <property type="match status" value="1"/>
</dbReference>
<gene>
    <name evidence="9" type="ORF">NQ502_02480</name>
</gene>
<evidence type="ECO:0000256" key="6">
    <source>
        <dbReference type="SAM" id="Coils"/>
    </source>
</evidence>
<evidence type="ECO:0000256" key="1">
    <source>
        <dbReference type="ARBA" id="ARBA00004651"/>
    </source>
</evidence>
<dbReference type="RefSeq" id="WP_028529155.1">
    <property type="nucleotide sequence ID" value="NZ_CABLBR010000020.1"/>
</dbReference>
<feature type="transmembrane region" description="Helical" evidence="7">
    <location>
        <begin position="134"/>
        <end position="154"/>
    </location>
</feature>
<feature type="transmembrane region" description="Helical" evidence="7">
    <location>
        <begin position="242"/>
        <end position="264"/>
    </location>
</feature>
<keyword evidence="10" id="KW-1185">Reference proteome</keyword>
<feature type="domain" description="PhoU" evidence="8">
    <location>
        <begin position="343"/>
        <end position="429"/>
    </location>
</feature>
<evidence type="ECO:0000256" key="4">
    <source>
        <dbReference type="ARBA" id="ARBA00022989"/>
    </source>
</evidence>
<feature type="transmembrane region" description="Helical" evidence="7">
    <location>
        <begin position="107"/>
        <end position="122"/>
    </location>
</feature>
<feature type="transmembrane region" description="Helical" evidence="7">
    <location>
        <begin position="209"/>
        <end position="230"/>
    </location>
</feature>
<keyword evidence="5 7" id="KW-0472">Membrane</keyword>
<dbReference type="Pfam" id="PF01895">
    <property type="entry name" value="PhoU"/>
    <property type="match status" value="2"/>
</dbReference>
<keyword evidence="6" id="KW-0175">Coiled coil</keyword>
<organism evidence="9 10">
    <name type="scientific">Ruminococcus gauvreauii</name>
    <dbReference type="NCBI Taxonomy" id="438033"/>
    <lineage>
        <taxon>Bacteria</taxon>
        <taxon>Bacillati</taxon>
        <taxon>Bacillota</taxon>
        <taxon>Clostridia</taxon>
        <taxon>Eubacteriales</taxon>
        <taxon>Oscillospiraceae</taxon>
        <taxon>Ruminococcus</taxon>
    </lineage>
</organism>
<proteinExistence type="predicted"/>
<dbReference type="NCBIfam" id="NF037997">
    <property type="entry name" value="Na_Pi_symport"/>
    <property type="match status" value="1"/>
</dbReference>
<dbReference type="Proteomes" id="UP001060164">
    <property type="component" value="Chromosome"/>
</dbReference>
<keyword evidence="3 7" id="KW-0812">Transmembrane</keyword>
<evidence type="ECO:0000256" key="3">
    <source>
        <dbReference type="ARBA" id="ARBA00022692"/>
    </source>
</evidence>
<protein>
    <submittedName>
        <fullName evidence="9">Na/Pi cotransporter family protein</fullName>
    </submittedName>
</protein>
<evidence type="ECO:0000256" key="2">
    <source>
        <dbReference type="ARBA" id="ARBA00022475"/>
    </source>
</evidence>
<dbReference type="InterPro" id="IPR026022">
    <property type="entry name" value="PhoU_dom"/>
</dbReference>
<feature type="transmembrane region" description="Helical" evidence="7">
    <location>
        <begin position="285"/>
        <end position="302"/>
    </location>
</feature>
<evidence type="ECO:0000256" key="7">
    <source>
        <dbReference type="SAM" id="Phobius"/>
    </source>
</evidence>
<dbReference type="SUPFAM" id="SSF109755">
    <property type="entry name" value="PhoU-like"/>
    <property type="match status" value="1"/>
</dbReference>
<keyword evidence="2" id="KW-1003">Cell membrane</keyword>
<evidence type="ECO:0000256" key="5">
    <source>
        <dbReference type="ARBA" id="ARBA00023136"/>
    </source>
</evidence>
<dbReference type="Gene3D" id="1.20.58.220">
    <property type="entry name" value="Phosphate transport system protein phou homolog 2, domain 2"/>
    <property type="match status" value="1"/>
</dbReference>
<evidence type="ECO:0000313" key="10">
    <source>
        <dbReference type="Proteomes" id="UP001060164"/>
    </source>
</evidence>